<proteinExistence type="predicted"/>
<dbReference type="Pfam" id="PF04480">
    <property type="entry name" value="DUF559"/>
    <property type="match status" value="1"/>
</dbReference>
<dbReference type="PANTHER" id="PTHR38590:SF1">
    <property type="entry name" value="BLL0828 PROTEIN"/>
    <property type="match status" value="1"/>
</dbReference>
<dbReference type="Proteomes" id="UP000831796">
    <property type="component" value="Chromosome"/>
</dbReference>
<dbReference type="EMBL" id="CP095046">
    <property type="protein sequence ID" value="UOQ71420.1"/>
    <property type="molecule type" value="Genomic_DNA"/>
</dbReference>
<dbReference type="AlphaFoldDB" id="A0A8T9Q6M7"/>
<organism evidence="2 3">
    <name type="scientific">Hymenobacter cellulosilyticus</name>
    <dbReference type="NCBI Taxonomy" id="2932248"/>
    <lineage>
        <taxon>Bacteria</taxon>
        <taxon>Pseudomonadati</taxon>
        <taxon>Bacteroidota</taxon>
        <taxon>Cytophagia</taxon>
        <taxon>Cytophagales</taxon>
        <taxon>Hymenobacteraceae</taxon>
        <taxon>Hymenobacter</taxon>
    </lineage>
</organism>
<reference evidence="2" key="1">
    <citation type="submission" date="2022-04" db="EMBL/GenBank/DDBJ databases">
        <title>Hymenobacter sp. isolated from the air.</title>
        <authorList>
            <person name="Won M."/>
            <person name="Lee C.-M."/>
            <person name="Woen H.-Y."/>
            <person name="Kwon S.-W."/>
        </authorList>
    </citation>
    <scope>NUCLEOTIDE SEQUENCE</scope>
    <source>
        <strain evidence="2">5116S-3</strain>
    </source>
</reference>
<dbReference type="Gene3D" id="3.40.960.10">
    <property type="entry name" value="VSR Endonuclease"/>
    <property type="match status" value="1"/>
</dbReference>
<dbReference type="InterPro" id="IPR011335">
    <property type="entry name" value="Restrct_endonuc-II-like"/>
</dbReference>
<evidence type="ECO:0000313" key="3">
    <source>
        <dbReference type="Proteomes" id="UP000831796"/>
    </source>
</evidence>
<keyword evidence="2" id="KW-0255">Endonuclease</keyword>
<dbReference type="InterPro" id="IPR047216">
    <property type="entry name" value="Endonuclease_DUF559_bact"/>
</dbReference>
<dbReference type="RefSeq" id="WP_244674827.1">
    <property type="nucleotide sequence ID" value="NZ_CP095046.1"/>
</dbReference>
<name>A0A8T9Q6M7_9BACT</name>
<feature type="domain" description="DUF559" evidence="1">
    <location>
        <begin position="26"/>
        <end position="131"/>
    </location>
</feature>
<keyword evidence="2" id="KW-0540">Nuclease</keyword>
<keyword evidence="3" id="KW-1185">Reference proteome</keyword>
<keyword evidence="2" id="KW-0378">Hydrolase</keyword>
<dbReference type="CDD" id="cd01038">
    <property type="entry name" value="Endonuclease_DUF559"/>
    <property type="match status" value="1"/>
</dbReference>
<dbReference type="SUPFAM" id="SSF52980">
    <property type="entry name" value="Restriction endonuclease-like"/>
    <property type="match status" value="1"/>
</dbReference>
<evidence type="ECO:0000313" key="2">
    <source>
        <dbReference type="EMBL" id="UOQ71420.1"/>
    </source>
</evidence>
<dbReference type="GO" id="GO:0004519">
    <property type="term" value="F:endonuclease activity"/>
    <property type="evidence" value="ECO:0007669"/>
    <property type="project" value="UniProtKB-KW"/>
</dbReference>
<accession>A0A8T9Q6M7</accession>
<dbReference type="KEGG" id="hcu:MUN79_22790"/>
<evidence type="ECO:0000259" key="1">
    <source>
        <dbReference type="Pfam" id="PF04480"/>
    </source>
</evidence>
<protein>
    <submittedName>
        <fullName evidence="2">Endonuclease domain-containing protein</fullName>
    </submittedName>
</protein>
<gene>
    <name evidence="2" type="ORF">MUN79_22790</name>
</gene>
<dbReference type="PANTHER" id="PTHR38590">
    <property type="entry name" value="BLL0828 PROTEIN"/>
    <property type="match status" value="1"/>
</dbReference>
<sequence length="132" mass="15195">METNDSYLPQDKIFTADKRQYGRLDLKGRARSMRHAPTPAEEVLWQRLRGNQLGVKFRRQHSIDQFIADFVCLPHKLIVELDGPGHREPDQAEYDQGRSQVLVALGYCILRFPNDEALYETEAVLQTIKAAL</sequence>
<dbReference type="InterPro" id="IPR007569">
    <property type="entry name" value="DUF559"/>
</dbReference>